<evidence type="ECO:0000313" key="2">
    <source>
        <dbReference type="Proteomes" id="UP000053593"/>
    </source>
</evidence>
<protein>
    <submittedName>
        <fullName evidence="1">Uncharacterized protein</fullName>
    </submittedName>
</protein>
<sequence>MGDPGLFQFDTRSSLHSTNASNSERLGYSTHLRSPLTRQLSLQGNGVDIPAVPEGSLANHVKSPVQSTMLYVPEACIEYSLANLNGTGQYYNGPRSHWLGNALLPDMNLPQMNIDPYSQASYMAEPCPYYPPAYQSPIQDMSMRMNMFTQVPGYAQPPPAYFHLPTFDDREHYLPCDPPQSGVDISLPSKASDYDCRTDRGYQGTTGFSWPPPGMLTRRPQPSPVLTENTLLDLGRSQAAFADFSKTMEPNAGF</sequence>
<keyword evidence="2" id="KW-1185">Reference proteome</keyword>
<dbReference type="AlphaFoldDB" id="A0A0D0CZM7"/>
<accession>A0A0D0CZM7</accession>
<dbReference type="Proteomes" id="UP000053593">
    <property type="component" value="Unassembled WGS sequence"/>
</dbReference>
<proteinExistence type="predicted"/>
<evidence type="ECO:0000313" key="1">
    <source>
        <dbReference type="EMBL" id="KIK62023.1"/>
    </source>
</evidence>
<name>A0A0D0CZM7_9AGAR</name>
<dbReference type="EMBL" id="KN834769">
    <property type="protein sequence ID" value="KIK62023.1"/>
    <property type="molecule type" value="Genomic_DNA"/>
</dbReference>
<dbReference type="HOGENOM" id="CLU_1094395_0_0_1"/>
<reference evidence="1 2" key="1">
    <citation type="submission" date="2014-04" db="EMBL/GenBank/DDBJ databases">
        <title>Evolutionary Origins and Diversification of the Mycorrhizal Mutualists.</title>
        <authorList>
            <consortium name="DOE Joint Genome Institute"/>
            <consortium name="Mycorrhizal Genomics Consortium"/>
            <person name="Kohler A."/>
            <person name="Kuo A."/>
            <person name="Nagy L.G."/>
            <person name="Floudas D."/>
            <person name="Copeland A."/>
            <person name="Barry K.W."/>
            <person name="Cichocki N."/>
            <person name="Veneault-Fourrey C."/>
            <person name="LaButti K."/>
            <person name="Lindquist E.A."/>
            <person name="Lipzen A."/>
            <person name="Lundell T."/>
            <person name="Morin E."/>
            <person name="Murat C."/>
            <person name="Riley R."/>
            <person name="Ohm R."/>
            <person name="Sun H."/>
            <person name="Tunlid A."/>
            <person name="Henrissat B."/>
            <person name="Grigoriev I.V."/>
            <person name="Hibbett D.S."/>
            <person name="Martin F."/>
        </authorList>
    </citation>
    <scope>NUCLEOTIDE SEQUENCE [LARGE SCALE GENOMIC DNA]</scope>
    <source>
        <strain evidence="1 2">FD-317 M1</strain>
    </source>
</reference>
<gene>
    <name evidence="1" type="ORF">GYMLUDRAFT_243172</name>
</gene>
<organism evidence="1 2">
    <name type="scientific">Collybiopsis luxurians FD-317 M1</name>
    <dbReference type="NCBI Taxonomy" id="944289"/>
    <lineage>
        <taxon>Eukaryota</taxon>
        <taxon>Fungi</taxon>
        <taxon>Dikarya</taxon>
        <taxon>Basidiomycota</taxon>
        <taxon>Agaricomycotina</taxon>
        <taxon>Agaricomycetes</taxon>
        <taxon>Agaricomycetidae</taxon>
        <taxon>Agaricales</taxon>
        <taxon>Marasmiineae</taxon>
        <taxon>Omphalotaceae</taxon>
        <taxon>Collybiopsis</taxon>
        <taxon>Collybiopsis luxurians</taxon>
    </lineage>
</organism>